<gene>
    <name evidence="4" type="primary">Dnah8_1</name>
    <name evidence="4" type="ORF">COLPIC_R09549</name>
</gene>
<evidence type="ECO:0000259" key="3">
    <source>
        <dbReference type="Pfam" id="PF12780"/>
    </source>
</evidence>
<dbReference type="Gene3D" id="1.10.287.2610">
    <property type="match status" value="1"/>
</dbReference>
<dbReference type="GO" id="GO:0005858">
    <property type="term" value="C:axonemal dynein complex"/>
    <property type="evidence" value="ECO:0007669"/>
    <property type="project" value="TreeGrafter"/>
</dbReference>
<proteinExistence type="inferred from homology"/>
<accession>A0A7K4RJ00</accession>
<dbReference type="OrthoDB" id="424310at2759"/>
<dbReference type="Proteomes" id="UP000530263">
    <property type="component" value="Unassembled WGS sequence"/>
</dbReference>
<evidence type="ECO:0000256" key="2">
    <source>
        <dbReference type="SAM" id="Coils"/>
    </source>
</evidence>
<organism evidence="4 5">
    <name type="scientific">Columbina picui</name>
    <name type="common">Picui ground-dove</name>
    <dbReference type="NCBI Taxonomy" id="115618"/>
    <lineage>
        <taxon>Eukaryota</taxon>
        <taxon>Metazoa</taxon>
        <taxon>Chordata</taxon>
        <taxon>Craniata</taxon>
        <taxon>Vertebrata</taxon>
        <taxon>Euteleostomi</taxon>
        <taxon>Archelosauria</taxon>
        <taxon>Archosauria</taxon>
        <taxon>Dinosauria</taxon>
        <taxon>Saurischia</taxon>
        <taxon>Theropoda</taxon>
        <taxon>Coelurosauria</taxon>
        <taxon>Aves</taxon>
        <taxon>Neognathae</taxon>
        <taxon>Neoaves</taxon>
        <taxon>Columbimorphae</taxon>
        <taxon>Columbiformes</taxon>
        <taxon>Columbidae</taxon>
        <taxon>Columbina</taxon>
    </lineage>
</organism>
<keyword evidence="5" id="KW-1185">Reference proteome</keyword>
<keyword evidence="2" id="KW-0175">Coiled coil</keyword>
<dbReference type="EMBL" id="VYZG01000014">
    <property type="protein sequence ID" value="NWQ73189.1"/>
    <property type="molecule type" value="Genomic_DNA"/>
</dbReference>
<comment type="similarity">
    <text evidence="1">Belongs to the dynein heavy chain family.</text>
</comment>
<dbReference type="GO" id="GO:0045505">
    <property type="term" value="F:dynein intermediate chain binding"/>
    <property type="evidence" value="ECO:0007669"/>
    <property type="project" value="InterPro"/>
</dbReference>
<dbReference type="PANTHER" id="PTHR46532:SF11">
    <property type="entry name" value="DYNEIN AXONEMAL HEAVY CHAIN 12"/>
    <property type="match status" value="1"/>
</dbReference>
<sequence>VASYFLSEFNMVCSATVKTQVVEAMGLFHDIVSESCENYFQRYRRRTYVTPKSYLSFVNGYKDVYAENLENINEQADRMKIGLSKLMEASESVAQLSQELAVKEKELAVASVKADKVLAEVTESAEAASKVKNEVQGVKDKAQKIVDEIDVEKVKAETKLEAAKPALEEAEAALN</sequence>
<evidence type="ECO:0000313" key="5">
    <source>
        <dbReference type="Proteomes" id="UP000530263"/>
    </source>
</evidence>
<comment type="caution">
    <text evidence="4">The sequence shown here is derived from an EMBL/GenBank/DDBJ whole genome shotgun (WGS) entry which is preliminary data.</text>
</comment>
<dbReference type="Pfam" id="PF12780">
    <property type="entry name" value="AAA_8"/>
    <property type="match status" value="1"/>
</dbReference>
<name>A0A7K4RJ00_COLPI</name>
<dbReference type="InterPro" id="IPR024317">
    <property type="entry name" value="Dynein_heavy_chain_D4_dom"/>
</dbReference>
<feature type="non-terminal residue" evidence="4">
    <location>
        <position position="1"/>
    </location>
</feature>
<evidence type="ECO:0000256" key="1">
    <source>
        <dbReference type="ARBA" id="ARBA00008887"/>
    </source>
</evidence>
<feature type="non-terminal residue" evidence="4">
    <location>
        <position position="175"/>
    </location>
</feature>
<reference evidence="4 5" key="1">
    <citation type="submission" date="2019-09" db="EMBL/GenBank/DDBJ databases">
        <title>Bird 10,000 Genomes (B10K) Project - Family phase.</title>
        <authorList>
            <person name="Zhang G."/>
        </authorList>
    </citation>
    <scope>NUCLEOTIDE SEQUENCE [LARGE SCALE GENOMIC DNA]</scope>
    <source>
        <strain evidence="4">B10K-DU-021-26</strain>
        <tissue evidence="4">Mixed tissue sample</tissue>
    </source>
</reference>
<feature type="coiled-coil region" evidence="2">
    <location>
        <begin position="69"/>
        <end position="113"/>
    </location>
</feature>
<dbReference type="InterPro" id="IPR026983">
    <property type="entry name" value="DHC"/>
</dbReference>
<protein>
    <submittedName>
        <fullName evidence="4">DYH8 protein</fullName>
    </submittedName>
</protein>
<dbReference type="GO" id="GO:0007018">
    <property type="term" value="P:microtubule-based movement"/>
    <property type="evidence" value="ECO:0007669"/>
    <property type="project" value="InterPro"/>
</dbReference>
<feature type="domain" description="Dynein heavy chain AAA module D4" evidence="3">
    <location>
        <begin position="1"/>
        <end position="63"/>
    </location>
</feature>
<evidence type="ECO:0000313" key="4">
    <source>
        <dbReference type="EMBL" id="NWQ73189.1"/>
    </source>
</evidence>
<dbReference type="AlphaFoldDB" id="A0A7K4RJ00"/>
<dbReference type="PANTHER" id="PTHR46532">
    <property type="entry name" value="MALE FERTILITY FACTOR KL5"/>
    <property type="match status" value="1"/>
</dbReference>
<dbReference type="GO" id="GO:0051959">
    <property type="term" value="F:dynein light intermediate chain binding"/>
    <property type="evidence" value="ECO:0007669"/>
    <property type="project" value="InterPro"/>
</dbReference>